<name>A0A0C9RKG3_9CONI</name>
<evidence type="ECO:0000256" key="4">
    <source>
        <dbReference type="ARBA" id="ARBA00022777"/>
    </source>
</evidence>
<feature type="region of interest" description="Disordered" evidence="5">
    <location>
        <begin position="70"/>
        <end position="117"/>
    </location>
</feature>
<keyword evidence="4" id="KW-0418">Kinase</keyword>
<protein>
    <submittedName>
        <fullName evidence="6">TSA: Wollemia nobilis Ref_Wollemi_Transcript_13797_1950 transcribed RNA sequence</fullName>
    </submittedName>
</protein>
<feature type="compositionally biased region" description="Basic and acidic residues" evidence="5">
    <location>
        <begin position="92"/>
        <end position="101"/>
    </location>
</feature>
<evidence type="ECO:0000256" key="1">
    <source>
        <dbReference type="ARBA" id="ARBA00022527"/>
    </source>
</evidence>
<keyword evidence="2" id="KW-0808">Transferase</keyword>
<evidence type="ECO:0000313" key="6">
    <source>
        <dbReference type="EMBL" id="JAG87021.1"/>
    </source>
</evidence>
<dbReference type="AlphaFoldDB" id="A0A0C9RKG3"/>
<evidence type="ECO:0000256" key="5">
    <source>
        <dbReference type="SAM" id="MobiDB-lite"/>
    </source>
</evidence>
<dbReference type="HAMAP" id="MF_00921">
    <property type="entry name" value="PDRP"/>
    <property type="match status" value="1"/>
</dbReference>
<organism evidence="6">
    <name type="scientific">Wollemia nobilis</name>
    <dbReference type="NCBI Taxonomy" id="56998"/>
    <lineage>
        <taxon>Eukaryota</taxon>
        <taxon>Viridiplantae</taxon>
        <taxon>Streptophyta</taxon>
        <taxon>Embryophyta</taxon>
        <taxon>Tracheophyta</taxon>
        <taxon>Spermatophyta</taxon>
        <taxon>Pinopsida</taxon>
        <taxon>Pinidae</taxon>
        <taxon>Conifers II</taxon>
        <taxon>Araucariales</taxon>
        <taxon>Araucariaceae</taxon>
        <taxon>Wollemia</taxon>
    </lineage>
</organism>
<dbReference type="GO" id="GO:0004674">
    <property type="term" value="F:protein serine/threonine kinase activity"/>
    <property type="evidence" value="ECO:0007669"/>
    <property type="project" value="UniProtKB-KW"/>
</dbReference>
<dbReference type="EMBL" id="GCHU01013719">
    <property type="protein sequence ID" value="JAG87021.1"/>
    <property type="molecule type" value="Transcribed_RNA"/>
</dbReference>
<dbReference type="GO" id="GO:0005524">
    <property type="term" value="F:ATP binding"/>
    <property type="evidence" value="ECO:0007669"/>
    <property type="project" value="InterPro"/>
</dbReference>
<accession>A0A0C9RKG3</accession>
<dbReference type="InterPro" id="IPR005177">
    <property type="entry name" value="Kinase-pyrophosphorylase"/>
</dbReference>
<keyword evidence="3" id="KW-0547">Nucleotide-binding</keyword>
<reference evidence="6" key="1">
    <citation type="submission" date="2015-02" db="EMBL/GenBank/DDBJ databases">
        <title>A transcriptome of Wollemia nobilis - a relic of Gondwana.</title>
        <authorList>
            <person name="Chia J.Y."/>
            <person name="Leong Y.S."/>
            <person name="Abdul Karim S."/>
            <person name="Wan Azmi N."/>
            <person name="Hercus R."/>
            <person name="Croft L."/>
        </authorList>
    </citation>
    <scope>NUCLEOTIDE SEQUENCE</scope>
    <source>
        <strain evidence="6">MaeBrown</strain>
        <tissue evidence="6">Leaf</tissue>
    </source>
</reference>
<dbReference type="PANTHER" id="PTHR31756:SF3">
    <property type="entry name" value="PYRUVATE, PHOSPHATE DIKINASE REGULATORY PROTEIN 1, CHLOROPLASTIC"/>
    <property type="match status" value="1"/>
</dbReference>
<dbReference type="Pfam" id="PF03618">
    <property type="entry name" value="Kinase-PPPase"/>
    <property type="match status" value="1"/>
</dbReference>
<sequence>MPFQLLSEPSLAGLCRAQGRKDKMSPVCFTHQFRHSFANSTASCSTSIAAFNGVAIRACFQLQMSLKVASSPDAEEPSRVGSATAATNGDDDNNKSEDWKSKAKSSAQLNRWSRARMLRSGRTPRVSGCLESKHHLNHRANMDDSASASASNMFGESESWTSSPGKAIYMVSDGTGWTAEHSVNAALGQFEHCLADRACAVNTHLFSGVDEVDRLMEIIRQAAEEEALVLYTLADAGMAEAAKRGCEIWGVPARDILGPTTEAIAAHLGVAPLGVGRGSPTRKSSPLSKHYFKRIEAVEFTIKQDDGALPHNLHKADLVLVGVSRTSKTPLSTYLAQKGYKVANVPLVLGVDPPKELFEIDQDKIYGLVINPAILQVIRVARASTLGFSFATGTTNYSEMQHIRRELEYANDLFARNPRWPVIEVTGKAIEETAAVVLRIYHERKQKFEHAIPRISKRY</sequence>
<evidence type="ECO:0000256" key="2">
    <source>
        <dbReference type="ARBA" id="ARBA00022679"/>
    </source>
</evidence>
<proteinExistence type="inferred from homology"/>
<dbReference type="PANTHER" id="PTHR31756">
    <property type="entry name" value="PYRUVATE, PHOSPHATE DIKINASE REGULATORY PROTEIN 1, CHLOROPLASTIC"/>
    <property type="match status" value="1"/>
</dbReference>
<dbReference type="InterPro" id="IPR026565">
    <property type="entry name" value="PPDK_reg"/>
</dbReference>
<evidence type="ECO:0000256" key="3">
    <source>
        <dbReference type="ARBA" id="ARBA00022741"/>
    </source>
</evidence>
<keyword evidence="1" id="KW-0723">Serine/threonine-protein kinase</keyword>
<dbReference type="NCBIfam" id="NF003742">
    <property type="entry name" value="PRK05339.1"/>
    <property type="match status" value="1"/>
</dbReference>